<evidence type="ECO:0000259" key="3">
    <source>
        <dbReference type="Pfam" id="PF22664"/>
    </source>
</evidence>
<keyword evidence="1" id="KW-0808">Transferase</keyword>
<evidence type="ECO:0000256" key="2">
    <source>
        <dbReference type="ARBA" id="ARBA00023315"/>
    </source>
</evidence>
<keyword evidence="2" id="KW-0012">Acyltransferase</keyword>
<dbReference type="Proteomes" id="UP000637239">
    <property type="component" value="Chromosome 2"/>
</dbReference>
<dbReference type="AlphaFoldDB" id="A0A7R7VJ50"/>
<dbReference type="Pfam" id="PF22664">
    <property type="entry name" value="TRI-like_N"/>
    <property type="match status" value="1"/>
</dbReference>
<evidence type="ECO:0000256" key="1">
    <source>
        <dbReference type="ARBA" id="ARBA00022679"/>
    </source>
</evidence>
<dbReference type="KEGG" id="ache:ACHE_20217A"/>
<dbReference type="GO" id="GO:0016746">
    <property type="term" value="F:acyltransferase activity"/>
    <property type="evidence" value="ECO:0007669"/>
    <property type="project" value="UniProtKB-KW"/>
</dbReference>
<evidence type="ECO:0000313" key="4">
    <source>
        <dbReference type="EMBL" id="BCR84759.1"/>
    </source>
</evidence>
<dbReference type="RefSeq" id="XP_043133281.1">
    <property type="nucleotide sequence ID" value="XM_043284495.1"/>
</dbReference>
<name>A0A7R7VJ50_ASPCH</name>
<proteinExistence type="predicted"/>
<dbReference type="EMBL" id="AP024417">
    <property type="protein sequence ID" value="BCR84759.1"/>
    <property type="molecule type" value="Genomic_DNA"/>
</dbReference>
<dbReference type="Gene3D" id="3.30.559.10">
    <property type="entry name" value="Chloramphenicol acetyltransferase-like domain"/>
    <property type="match status" value="1"/>
</dbReference>
<sequence length="94" mass="10480">MTYGEKAEEHSNRSPGVAAYQANFIRGGLVFTMHHHHYANDVMGWAGLNQLAENCYAIVHQTSFPLWKPACLDVSRLAKAEVPEELKVDGPVAW</sequence>
<dbReference type="InterPro" id="IPR023213">
    <property type="entry name" value="CAT-like_dom_sf"/>
</dbReference>
<accession>A0A7R7VJ50</accession>
<reference evidence="4" key="2">
    <citation type="submission" date="2021-02" db="EMBL/GenBank/DDBJ databases">
        <title>Aspergillus chevalieri M1 genome sequence.</title>
        <authorList>
            <person name="Kadooka C."/>
            <person name="Mori K."/>
            <person name="Futagami T."/>
        </authorList>
    </citation>
    <scope>NUCLEOTIDE SEQUENCE</scope>
    <source>
        <strain evidence="4">M1</strain>
    </source>
</reference>
<protein>
    <recommendedName>
        <fullName evidence="3">Trichothecene 3-O-acetyltransferase-like N-terminal domain-containing protein</fullName>
    </recommendedName>
</protein>
<evidence type="ECO:0000313" key="5">
    <source>
        <dbReference type="Proteomes" id="UP000637239"/>
    </source>
</evidence>
<gene>
    <name evidence="4" type="ORF">ACHE_20217A</name>
</gene>
<reference evidence="4" key="1">
    <citation type="submission" date="2021-01" db="EMBL/GenBank/DDBJ databases">
        <authorList>
            <consortium name="Aspergillus chevalieri M1 genome sequencing consortium"/>
            <person name="Kazuki M."/>
            <person name="Futagami T."/>
        </authorList>
    </citation>
    <scope>NUCLEOTIDE SEQUENCE</scope>
    <source>
        <strain evidence="4">M1</strain>
    </source>
</reference>
<dbReference type="GeneID" id="66979118"/>
<keyword evidence="5" id="KW-1185">Reference proteome</keyword>
<dbReference type="InterPro" id="IPR054710">
    <property type="entry name" value="Tri101-like_N"/>
</dbReference>
<organism evidence="4 5">
    <name type="scientific">Aspergillus chevalieri</name>
    <name type="common">Eurotium chevalieri</name>
    <dbReference type="NCBI Taxonomy" id="182096"/>
    <lineage>
        <taxon>Eukaryota</taxon>
        <taxon>Fungi</taxon>
        <taxon>Dikarya</taxon>
        <taxon>Ascomycota</taxon>
        <taxon>Pezizomycotina</taxon>
        <taxon>Eurotiomycetes</taxon>
        <taxon>Eurotiomycetidae</taxon>
        <taxon>Eurotiales</taxon>
        <taxon>Aspergillaceae</taxon>
        <taxon>Aspergillus</taxon>
        <taxon>Aspergillus subgen. Aspergillus</taxon>
    </lineage>
</organism>
<feature type="domain" description="Trichothecene 3-O-acetyltransferase-like N-terminal" evidence="3">
    <location>
        <begin position="5"/>
        <end position="48"/>
    </location>
</feature>